<comment type="similarity">
    <text evidence="2 9">Belongs to the nucleoporin Nup85 family.</text>
</comment>
<evidence type="ECO:0000256" key="3">
    <source>
        <dbReference type="ARBA" id="ARBA00022448"/>
    </source>
</evidence>
<dbReference type="PANTHER" id="PTHR13373:SF21">
    <property type="entry name" value="NUCLEAR PORE COMPLEX PROTEIN NUP85"/>
    <property type="match status" value="1"/>
</dbReference>
<evidence type="ECO:0000256" key="7">
    <source>
        <dbReference type="ARBA" id="ARBA00023132"/>
    </source>
</evidence>
<dbReference type="GO" id="GO:0006406">
    <property type="term" value="P:mRNA export from nucleus"/>
    <property type="evidence" value="ECO:0007669"/>
    <property type="project" value="TreeGrafter"/>
</dbReference>
<dbReference type="InterPro" id="IPR011502">
    <property type="entry name" value="Nucleoporin_Nup85"/>
</dbReference>
<evidence type="ECO:0000313" key="12">
    <source>
        <dbReference type="Proteomes" id="UP000241462"/>
    </source>
</evidence>
<feature type="compositionally biased region" description="Low complexity" evidence="10">
    <location>
        <begin position="59"/>
        <end position="75"/>
    </location>
</feature>
<gene>
    <name evidence="11" type="ORF">BD289DRAFT_362160</name>
</gene>
<evidence type="ECO:0000256" key="9">
    <source>
        <dbReference type="RuleBase" id="RU365073"/>
    </source>
</evidence>
<evidence type="ECO:0000313" key="11">
    <source>
        <dbReference type="EMBL" id="PSR97661.1"/>
    </source>
</evidence>
<evidence type="ECO:0000256" key="6">
    <source>
        <dbReference type="ARBA" id="ARBA00023010"/>
    </source>
</evidence>
<evidence type="ECO:0000256" key="5">
    <source>
        <dbReference type="ARBA" id="ARBA00022927"/>
    </source>
</evidence>
<feature type="compositionally biased region" description="Acidic residues" evidence="10">
    <location>
        <begin position="79"/>
        <end position="89"/>
    </location>
</feature>
<dbReference type="GO" id="GO:0045893">
    <property type="term" value="P:positive regulation of DNA-templated transcription"/>
    <property type="evidence" value="ECO:0007669"/>
    <property type="project" value="TreeGrafter"/>
</dbReference>
<dbReference type="Proteomes" id="UP000241462">
    <property type="component" value="Unassembled WGS sequence"/>
</dbReference>
<keyword evidence="5 9" id="KW-0653">Protein transport</keyword>
<keyword evidence="6 9" id="KW-0811">Translocation</keyword>
<protein>
    <recommendedName>
        <fullName evidence="9">Nuclear pore complex protein Nup85</fullName>
    </recommendedName>
</protein>
<dbReference type="Pfam" id="PF07575">
    <property type="entry name" value="Nucleopor_Nup85"/>
    <property type="match status" value="2"/>
</dbReference>
<dbReference type="GO" id="GO:0031080">
    <property type="term" value="C:nuclear pore outer ring"/>
    <property type="evidence" value="ECO:0007669"/>
    <property type="project" value="TreeGrafter"/>
</dbReference>
<dbReference type="OrthoDB" id="5422384at2759"/>
<dbReference type="InParanoid" id="A0A2T3AHB1"/>
<comment type="subcellular location">
    <subcellularLocation>
        <location evidence="1 9">Nucleus</location>
        <location evidence="1 9">Nuclear pore complex</location>
    </subcellularLocation>
</comment>
<dbReference type="AlphaFoldDB" id="A0A2T3AHB1"/>
<organism evidence="11 12">
    <name type="scientific">Coniella lustricola</name>
    <dbReference type="NCBI Taxonomy" id="2025994"/>
    <lineage>
        <taxon>Eukaryota</taxon>
        <taxon>Fungi</taxon>
        <taxon>Dikarya</taxon>
        <taxon>Ascomycota</taxon>
        <taxon>Pezizomycotina</taxon>
        <taxon>Sordariomycetes</taxon>
        <taxon>Sordariomycetidae</taxon>
        <taxon>Diaporthales</taxon>
        <taxon>Schizoparmaceae</taxon>
        <taxon>Coniella</taxon>
    </lineage>
</organism>
<evidence type="ECO:0000256" key="8">
    <source>
        <dbReference type="ARBA" id="ARBA00023242"/>
    </source>
</evidence>
<dbReference type="STRING" id="2025994.A0A2T3AHB1"/>
<feature type="region of interest" description="Disordered" evidence="10">
    <location>
        <begin position="1"/>
        <end position="89"/>
    </location>
</feature>
<name>A0A2T3AHB1_9PEZI</name>
<dbReference type="GO" id="GO:0017056">
    <property type="term" value="F:structural constituent of nuclear pore"/>
    <property type="evidence" value="ECO:0007669"/>
    <property type="project" value="TreeGrafter"/>
</dbReference>
<keyword evidence="3 9" id="KW-0813">Transport</keyword>
<comment type="function">
    <text evidence="9">Functions as a component of the nuclear pore complex (NPC).</text>
</comment>
<dbReference type="GO" id="GO:0006606">
    <property type="term" value="P:protein import into nucleus"/>
    <property type="evidence" value="ECO:0007669"/>
    <property type="project" value="TreeGrafter"/>
</dbReference>
<reference evidence="11 12" key="1">
    <citation type="journal article" date="2018" name="Mycol. Prog.">
        <title>Coniella lustricola, a new species from submerged detritus.</title>
        <authorList>
            <person name="Raudabaugh D.B."/>
            <person name="Iturriaga T."/>
            <person name="Carver A."/>
            <person name="Mondo S."/>
            <person name="Pangilinan J."/>
            <person name="Lipzen A."/>
            <person name="He G."/>
            <person name="Amirebrahimi M."/>
            <person name="Grigoriev I.V."/>
            <person name="Miller A.N."/>
        </authorList>
    </citation>
    <scope>NUCLEOTIDE SEQUENCE [LARGE SCALE GENOMIC DNA]</scope>
    <source>
        <strain evidence="11 12">B22-T-1</strain>
    </source>
</reference>
<keyword evidence="12" id="KW-1185">Reference proteome</keyword>
<dbReference type="PANTHER" id="PTHR13373">
    <property type="entry name" value="FROUNT PROTEIN-RELATED"/>
    <property type="match status" value="1"/>
</dbReference>
<dbReference type="EMBL" id="KZ678389">
    <property type="protein sequence ID" value="PSR97661.1"/>
    <property type="molecule type" value="Genomic_DNA"/>
</dbReference>
<keyword evidence="7 9" id="KW-0906">Nuclear pore complex</keyword>
<keyword evidence="4 9" id="KW-0509">mRNA transport</keyword>
<evidence type="ECO:0000256" key="1">
    <source>
        <dbReference type="ARBA" id="ARBA00004567"/>
    </source>
</evidence>
<comment type="subunit">
    <text evidence="9">Component of the nuclear pore complex (NPC).</text>
</comment>
<evidence type="ECO:0000256" key="4">
    <source>
        <dbReference type="ARBA" id="ARBA00022816"/>
    </source>
</evidence>
<evidence type="ECO:0000256" key="10">
    <source>
        <dbReference type="SAM" id="MobiDB-lite"/>
    </source>
</evidence>
<proteinExistence type="inferred from homology"/>
<evidence type="ECO:0000256" key="2">
    <source>
        <dbReference type="ARBA" id="ARBA00005573"/>
    </source>
</evidence>
<sequence>MTGVADTGARQHPYGKTAGVFGANQEVDTEEEDEDADGEDDDDEQEEDSDGDYDTQGYQARAQASRQRSSQRSSQLFPDDFDDYSGDEEEGDVWLGEAQEDDLEEDGTGDASNMMLTTATADQRIFKEAEDIFRATSNRSGVRRHSFKCATFARDIYSQADYAPVTEPPELILDTESLIALLYKDGVGTEEDDERLDRALATVTGQLTGLWKRHVDDLPMSSEEHVTEIGPAPSASSFEKAVYVATLALQVHHTRTGRDGRMTEPLPETLFRWMAEHHNPYPNQIQEVLDNSPSPASHTMFWPTVCMALLRGQVSDAQSLLIHAGWEKVRGSRRGDIEYSGRALENVRRAAEETCAMLEECPAKRGNWEIWDSEWTLFRIKARAKLEQLRRFAEGKNAMAIDVDPAESHVSLAAAARKAESQVPWDIYENLNVVFEIALGSPDVMLETAQDWVEATIGLFGWWDETNAYNTAESSAFQALALSSRNNGADGYMERLARCLQTAVGPTAFHFNALNPVEVGMACVFEDNAKAVIAILRTWSLPVAAAVAEIASLGRWLPQHQPSALYAFDDLDADDLEVLGINPEDPDEADGIKDNTLIQYAQELTNYKDMSSIQDASDSTPDGWEVAIHVLGRMDSPKRSEETVGELVQTILQEVEADSSEMVDKVWRLLKELGMKQFAEQVADHFGDMLRENSDRFGEAMWYYALAHRTGKVRDVMQFLIGMCLFQSAAYPATIELDGHLRNLLKERNTTLEQLANEDLEAAEVLGKMLAGYATLRKFYEIRDNESLPLARRQQSAAGALTLVIASSDDNIRGGLYDASRDVIVGEEFLLALLGEVLVFVNQRPPVAGTAPLLGLEQVDILLKAVEDIQSVGGSVYKASNDFFQLVLASAPALLKGSTPADLLKKTASGSVGISDTSMLASQLHRSVLGGAIPESESSPMAAKANSKRGWDWRTGLDYSTTAEDVLRILRLGLTKELAKLWLLEADGGMI</sequence>
<keyword evidence="9" id="KW-0472">Membrane</keyword>
<keyword evidence="8 9" id="KW-0539">Nucleus</keyword>
<feature type="compositionally biased region" description="Acidic residues" evidence="10">
    <location>
        <begin position="27"/>
        <end position="53"/>
    </location>
</feature>
<dbReference type="GO" id="GO:0031965">
    <property type="term" value="C:nuclear membrane"/>
    <property type="evidence" value="ECO:0007669"/>
    <property type="project" value="UniProtKB-UniRule"/>
</dbReference>
<accession>A0A2T3AHB1</accession>